<keyword evidence="3" id="KW-1185">Reference proteome</keyword>
<protein>
    <submittedName>
        <fullName evidence="2">Uncharacterized protein</fullName>
    </submittedName>
</protein>
<sequence length="91" mass="9638">MLFALPDETTRIRGSEADVLETTSGAWSSSGKLSCIEGGNVFPGTTEQEQGKKGEAPYLLTYKWGPHASRSTSASCQLSAPAWQNPPAVPP</sequence>
<reference evidence="3" key="1">
    <citation type="journal article" date="2012" name="Nat. Biotechnol.">
        <title>Reference genome sequence of the model plant Setaria.</title>
        <authorList>
            <person name="Bennetzen J.L."/>
            <person name="Schmutz J."/>
            <person name="Wang H."/>
            <person name="Percifield R."/>
            <person name="Hawkins J."/>
            <person name="Pontaroli A.C."/>
            <person name="Estep M."/>
            <person name="Feng L."/>
            <person name="Vaughn J.N."/>
            <person name="Grimwood J."/>
            <person name="Jenkins J."/>
            <person name="Barry K."/>
            <person name="Lindquist E."/>
            <person name="Hellsten U."/>
            <person name="Deshpande S."/>
            <person name="Wang X."/>
            <person name="Wu X."/>
            <person name="Mitros T."/>
            <person name="Triplett J."/>
            <person name="Yang X."/>
            <person name="Ye C.Y."/>
            <person name="Mauro-Herrera M."/>
            <person name="Wang L."/>
            <person name="Li P."/>
            <person name="Sharma M."/>
            <person name="Sharma R."/>
            <person name="Ronald P.C."/>
            <person name="Panaud O."/>
            <person name="Kellogg E.A."/>
            <person name="Brutnell T.P."/>
            <person name="Doust A.N."/>
            <person name="Tuskan G.A."/>
            <person name="Rokhsar D."/>
            <person name="Devos K.M."/>
        </authorList>
    </citation>
    <scope>NUCLEOTIDE SEQUENCE [LARGE SCALE GENOMIC DNA]</scope>
    <source>
        <strain evidence="3">cv. Yugu1</strain>
    </source>
</reference>
<dbReference type="HOGENOM" id="CLU_2431163_0_0_1"/>
<evidence type="ECO:0000313" key="3">
    <source>
        <dbReference type="Proteomes" id="UP000004995"/>
    </source>
</evidence>
<feature type="compositionally biased region" description="Polar residues" evidence="1">
    <location>
        <begin position="69"/>
        <end position="78"/>
    </location>
</feature>
<organism evidence="2 3">
    <name type="scientific">Setaria italica</name>
    <name type="common">Foxtail millet</name>
    <name type="synonym">Panicum italicum</name>
    <dbReference type="NCBI Taxonomy" id="4555"/>
    <lineage>
        <taxon>Eukaryota</taxon>
        <taxon>Viridiplantae</taxon>
        <taxon>Streptophyta</taxon>
        <taxon>Embryophyta</taxon>
        <taxon>Tracheophyta</taxon>
        <taxon>Spermatophyta</taxon>
        <taxon>Magnoliopsida</taxon>
        <taxon>Liliopsida</taxon>
        <taxon>Poales</taxon>
        <taxon>Poaceae</taxon>
        <taxon>PACMAD clade</taxon>
        <taxon>Panicoideae</taxon>
        <taxon>Panicodae</taxon>
        <taxon>Paniceae</taxon>
        <taxon>Cenchrinae</taxon>
        <taxon>Setaria</taxon>
    </lineage>
</organism>
<reference evidence="2" key="2">
    <citation type="submission" date="2018-08" db="UniProtKB">
        <authorList>
            <consortium name="EnsemblPlants"/>
        </authorList>
    </citation>
    <scope>IDENTIFICATION</scope>
    <source>
        <strain evidence="2">Yugu1</strain>
    </source>
</reference>
<name>K3ZYH4_SETIT</name>
<evidence type="ECO:0000256" key="1">
    <source>
        <dbReference type="SAM" id="MobiDB-lite"/>
    </source>
</evidence>
<proteinExistence type="predicted"/>
<dbReference type="Proteomes" id="UP000004995">
    <property type="component" value="Unassembled WGS sequence"/>
</dbReference>
<dbReference type="EnsemblPlants" id="KQL27090">
    <property type="protein sequence ID" value="KQL27090"/>
    <property type="gene ID" value="SETIT_031656mg"/>
</dbReference>
<dbReference type="InParanoid" id="K3ZYH4"/>
<dbReference type="AlphaFoldDB" id="K3ZYH4"/>
<evidence type="ECO:0000313" key="2">
    <source>
        <dbReference type="EnsemblPlants" id="KQL27090"/>
    </source>
</evidence>
<dbReference type="Gramene" id="KQL27090">
    <property type="protein sequence ID" value="KQL27090"/>
    <property type="gene ID" value="SETIT_031656mg"/>
</dbReference>
<dbReference type="EMBL" id="AGNK02001363">
    <property type="status" value="NOT_ANNOTATED_CDS"/>
    <property type="molecule type" value="Genomic_DNA"/>
</dbReference>
<accession>K3ZYH4</accession>
<feature type="region of interest" description="Disordered" evidence="1">
    <location>
        <begin position="68"/>
        <end position="91"/>
    </location>
</feature>